<reference evidence="1" key="1">
    <citation type="submission" date="2023-06" db="EMBL/GenBank/DDBJ databases">
        <authorList>
            <consortium name="Lawrence Berkeley National Laboratory"/>
            <person name="Ahrendt S."/>
            <person name="Sahu N."/>
            <person name="Indic B."/>
            <person name="Wong-Bajracharya J."/>
            <person name="Merenyi Z."/>
            <person name="Ke H.-M."/>
            <person name="Monk M."/>
            <person name="Kocsube S."/>
            <person name="Drula E."/>
            <person name="Lipzen A."/>
            <person name="Balint B."/>
            <person name="Henrissat B."/>
            <person name="Andreopoulos B."/>
            <person name="Martin F.M."/>
            <person name="Harder C.B."/>
            <person name="Rigling D."/>
            <person name="Ford K.L."/>
            <person name="Foster G.D."/>
            <person name="Pangilinan J."/>
            <person name="Papanicolaou A."/>
            <person name="Barry K."/>
            <person name="LaButti K."/>
            <person name="Viragh M."/>
            <person name="Koriabine M."/>
            <person name="Yan M."/>
            <person name="Riley R."/>
            <person name="Champramary S."/>
            <person name="Plett K.L."/>
            <person name="Tsai I.J."/>
            <person name="Slot J."/>
            <person name="Sipos G."/>
            <person name="Plett J."/>
            <person name="Nagy L.G."/>
            <person name="Grigoriev I.V."/>
        </authorList>
    </citation>
    <scope>NUCLEOTIDE SEQUENCE</scope>
    <source>
        <strain evidence="1">CCBAS 213</strain>
    </source>
</reference>
<evidence type="ECO:0000313" key="2">
    <source>
        <dbReference type="Proteomes" id="UP001175211"/>
    </source>
</evidence>
<dbReference type="RefSeq" id="XP_060323402.1">
    <property type="nucleotide sequence ID" value="XM_060466175.1"/>
</dbReference>
<keyword evidence="2" id="KW-1185">Reference proteome</keyword>
<accession>A0AA39MN27</accession>
<evidence type="ECO:0000313" key="1">
    <source>
        <dbReference type="EMBL" id="KAK0439953.1"/>
    </source>
</evidence>
<dbReference type="EMBL" id="JAUEPS010000081">
    <property type="protein sequence ID" value="KAK0439953.1"/>
    <property type="molecule type" value="Genomic_DNA"/>
</dbReference>
<organism evidence="1 2">
    <name type="scientific">Armillaria tabescens</name>
    <name type="common">Ringless honey mushroom</name>
    <name type="synonym">Agaricus tabescens</name>
    <dbReference type="NCBI Taxonomy" id="1929756"/>
    <lineage>
        <taxon>Eukaryota</taxon>
        <taxon>Fungi</taxon>
        <taxon>Dikarya</taxon>
        <taxon>Basidiomycota</taxon>
        <taxon>Agaricomycotina</taxon>
        <taxon>Agaricomycetes</taxon>
        <taxon>Agaricomycetidae</taxon>
        <taxon>Agaricales</taxon>
        <taxon>Marasmiineae</taxon>
        <taxon>Physalacriaceae</taxon>
        <taxon>Desarmillaria</taxon>
    </lineage>
</organism>
<protein>
    <submittedName>
        <fullName evidence="1">Uncharacterized protein</fullName>
    </submittedName>
</protein>
<dbReference type="GeneID" id="85349723"/>
<dbReference type="Proteomes" id="UP001175211">
    <property type="component" value="Unassembled WGS sequence"/>
</dbReference>
<proteinExistence type="predicted"/>
<name>A0AA39MN27_ARMTA</name>
<sequence length="78" mass="8803">MFPFVVFAMIIGGFDARLEGQLRLTSIILVKKVMVFLYNYINNLFLRTMADHCQDNASQSIAGPRSAMQLSQKTTKAM</sequence>
<dbReference type="AlphaFoldDB" id="A0AA39MN27"/>
<comment type="caution">
    <text evidence="1">The sequence shown here is derived from an EMBL/GenBank/DDBJ whole genome shotgun (WGS) entry which is preliminary data.</text>
</comment>
<gene>
    <name evidence="1" type="ORF">EV420DRAFT_1168020</name>
</gene>